<reference evidence="1" key="2">
    <citation type="journal article" date="2015" name="Fish Shellfish Immunol.">
        <title>Early steps in the European eel (Anguilla anguilla)-Vibrio vulnificus interaction in the gills: Role of the RtxA13 toxin.</title>
        <authorList>
            <person name="Callol A."/>
            <person name="Pajuelo D."/>
            <person name="Ebbesson L."/>
            <person name="Teles M."/>
            <person name="MacKenzie S."/>
            <person name="Amaro C."/>
        </authorList>
    </citation>
    <scope>NUCLEOTIDE SEQUENCE</scope>
</reference>
<reference evidence="1" key="1">
    <citation type="submission" date="2014-11" db="EMBL/GenBank/DDBJ databases">
        <authorList>
            <person name="Amaro Gonzalez C."/>
        </authorList>
    </citation>
    <scope>NUCLEOTIDE SEQUENCE</scope>
</reference>
<name>A0A0E9WD28_ANGAN</name>
<sequence length="28" mass="3052">MSSACRKASGVKMSWTKDGLLHRLTLCA</sequence>
<proteinExistence type="predicted"/>
<organism evidence="1">
    <name type="scientific">Anguilla anguilla</name>
    <name type="common">European freshwater eel</name>
    <name type="synonym">Muraena anguilla</name>
    <dbReference type="NCBI Taxonomy" id="7936"/>
    <lineage>
        <taxon>Eukaryota</taxon>
        <taxon>Metazoa</taxon>
        <taxon>Chordata</taxon>
        <taxon>Craniata</taxon>
        <taxon>Vertebrata</taxon>
        <taxon>Euteleostomi</taxon>
        <taxon>Actinopterygii</taxon>
        <taxon>Neopterygii</taxon>
        <taxon>Teleostei</taxon>
        <taxon>Anguilliformes</taxon>
        <taxon>Anguillidae</taxon>
        <taxon>Anguilla</taxon>
    </lineage>
</organism>
<dbReference type="EMBL" id="GBXM01020340">
    <property type="protein sequence ID" value="JAH88237.1"/>
    <property type="molecule type" value="Transcribed_RNA"/>
</dbReference>
<dbReference type="AlphaFoldDB" id="A0A0E9WD28"/>
<accession>A0A0E9WD28</accession>
<protein>
    <submittedName>
        <fullName evidence="1">Uncharacterized protein</fullName>
    </submittedName>
</protein>
<evidence type="ECO:0000313" key="1">
    <source>
        <dbReference type="EMBL" id="JAH88237.1"/>
    </source>
</evidence>